<keyword evidence="2" id="KW-1185">Reference proteome</keyword>
<gene>
    <name evidence="1" type="ORF">FBZ93_111241</name>
</gene>
<dbReference type="AlphaFoldDB" id="A0A560LD30"/>
<comment type="caution">
    <text evidence="1">The sequence shown here is derived from an EMBL/GenBank/DDBJ whole genome shotgun (WGS) entry which is preliminary data.</text>
</comment>
<accession>A0A560LD30</accession>
<protein>
    <submittedName>
        <fullName evidence="1">Uncharacterized protein</fullName>
    </submittedName>
</protein>
<evidence type="ECO:0000313" key="2">
    <source>
        <dbReference type="Proteomes" id="UP000321304"/>
    </source>
</evidence>
<organism evidence="1 2">
    <name type="scientific">Bradyrhizobium macuxiense</name>
    <dbReference type="NCBI Taxonomy" id="1755647"/>
    <lineage>
        <taxon>Bacteria</taxon>
        <taxon>Pseudomonadati</taxon>
        <taxon>Pseudomonadota</taxon>
        <taxon>Alphaproteobacteria</taxon>
        <taxon>Hyphomicrobiales</taxon>
        <taxon>Nitrobacteraceae</taxon>
        <taxon>Bradyrhizobium</taxon>
    </lineage>
</organism>
<dbReference type="EMBL" id="VITY01000011">
    <property type="protein sequence ID" value="TWB93202.1"/>
    <property type="molecule type" value="Genomic_DNA"/>
</dbReference>
<name>A0A560LD30_9BRAD</name>
<reference evidence="1 2" key="1">
    <citation type="submission" date="2019-06" db="EMBL/GenBank/DDBJ databases">
        <title>Genomic Encyclopedia of Type Strains, Phase IV (KMG-V): Genome sequencing to study the core and pangenomes of soil and plant-associated prokaryotes.</title>
        <authorList>
            <person name="Whitman W."/>
        </authorList>
    </citation>
    <scope>NUCLEOTIDE SEQUENCE [LARGE SCALE GENOMIC DNA]</scope>
    <source>
        <strain evidence="1 2">BR 10355</strain>
    </source>
</reference>
<sequence>MLPGFQPFTSSGLNLFDQFTGLKRFGRAAFKAFLYDGTQCFKLRLATLLAFFNKAQSLPHHFASGCIATAVDEILDETFVVFAEGMIRRHTHLLAS</sequence>
<proteinExistence type="predicted"/>
<dbReference type="Proteomes" id="UP000321304">
    <property type="component" value="Unassembled WGS sequence"/>
</dbReference>
<evidence type="ECO:0000313" key="1">
    <source>
        <dbReference type="EMBL" id="TWB93202.1"/>
    </source>
</evidence>